<dbReference type="Proteomes" id="UP000460718">
    <property type="component" value="Unassembled WGS sequence"/>
</dbReference>
<protein>
    <submittedName>
        <fullName evidence="2">Uncharacterized protein</fullName>
    </submittedName>
</protein>
<keyword evidence="4" id="KW-1185">Reference proteome</keyword>
<feature type="non-terminal residue" evidence="2">
    <location>
        <position position="1"/>
    </location>
</feature>
<gene>
    <name evidence="3" type="ORF">PF004_g30075</name>
    <name evidence="2" type="ORF">PF005_g30858</name>
    <name evidence="1" type="ORF">PF011_g30065</name>
</gene>
<organism evidence="2 4">
    <name type="scientific">Phytophthora fragariae</name>
    <dbReference type="NCBI Taxonomy" id="53985"/>
    <lineage>
        <taxon>Eukaryota</taxon>
        <taxon>Sar</taxon>
        <taxon>Stramenopiles</taxon>
        <taxon>Oomycota</taxon>
        <taxon>Peronosporomycetes</taxon>
        <taxon>Peronosporales</taxon>
        <taxon>Peronosporaceae</taxon>
        <taxon>Phytophthora</taxon>
    </lineage>
</organism>
<evidence type="ECO:0000313" key="3">
    <source>
        <dbReference type="EMBL" id="KAE9163665.1"/>
    </source>
</evidence>
<evidence type="ECO:0000313" key="2">
    <source>
        <dbReference type="EMBL" id="KAE9162405.1"/>
    </source>
</evidence>
<evidence type="ECO:0000313" key="4">
    <source>
        <dbReference type="Proteomes" id="UP000433483"/>
    </source>
</evidence>
<evidence type="ECO:0000313" key="1">
    <source>
        <dbReference type="EMBL" id="KAE8960519.1"/>
    </source>
</evidence>
<sequence>NWTEARAGGASATKCKVLACTCGIAGKMETELLFYLFVAIHLSEGALVARSPKHAVVGWGSPEQALAQPIITHQNT</sequence>
<dbReference type="AlphaFoldDB" id="A0A6A3VK48"/>
<proteinExistence type="predicted"/>
<evidence type="ECO:0000313" key="6">
    <source>
        <dbReference type="Proteomes" id="UP000476176"/>
    </source>
</evidence>
<dbReference type="Proteomes" id="UP000476176">
    <property type="component" value="Unassembled WGS sequence"/>
</dbReference>
<dbReference type="EMBL" id="QXGB01005713">
    <property type="protein sequence ID" value="KAE9162405.1"/>
    <property type="molecule type" value="Genomic_DNA"/>
</dbReference>
<reference evidence="2 4" key="1">
    <citation type="submission" date="2018-08" db="EMBL/GenBank/DDBJ databases">
        <title>Genomic investigation of the strawberry pathogen Phytophthora fragariae indicates pathogenicity is determined by transcriptional variation in three key races.</title>
        <authorList>
            <person name="Adams T.M."/>
            <person name="Armitage A.D."/>
            <person name="Sobczyk M.K."/>
            <person name="Bates H.J."/>
            <person name="Dunwell J.M."/>
            <person name="Nellist C.F."/>
            <person name="Harrison R.J."/>
        </authorList>
    </citation>
    <scope>NUCLEOTIDE SEQUENCE [LARGE SCALE GENOMIC DNA]</scope>
    <source>
        <strain evidence="3 6">BC-23</strain>
        <strain evidence="2 4">NOV-27</strain>
        <strain evidence="1 5">SCRP245</strain>
    </source>
</reference>
<dbReference type="EMBL" id="QXGC01005966">
    <property type="protein sequence ID" value="KAE9163665.1"/>
    <property type="molecule type" value="Genomic_DNA"/>
</dbReference>
<comment type="caution">
    <text evidence="2">The sequence shown here is derived from an EMBL/GenBank/DDBJ whole genome shotgun (WGS) entry which is preliminary data.</text>
</comment>
<dbReference type="EMBL" id="QXFW01005958">
    <property type="protein sequence ID" value="KAE8960519.1"/>
    <property type="molecule type" value="Genomic_DNA"/>
</dbReference>
<accession>A0A6A3VK48</accession>
<dbReference type="Proteomes" id="UP000433483">
    <property type="component" value="Unassembled WGS sequence"/>
</dbReference>
<evidence type="ECO:0000313" key="5">
    <source>
        <dbReference type="Proteomes" id="UP000460718"/>
    </source>
</evidence>
<name>A0A6A3VK48_9STRA</name>